<evidence type="ECO:0000313" key="1">
    <source>
        <dbReference type="EMBL" id="MFA0789837.1"/>
    </source>
</evidence>
<dbReference type="Proteomes" id="UP001569414">
    <property type="component" value="Unassembled WGS sequence"/>
</dbReference>
<protein>
    <submittedName>
        <fullName evidence="1">DUF6559 family protein</fullName>
    </submittedName>
</protein>
<proteinExistence type="predicted"/>
<evidence type="ECO:0000313" key="2">
    <source>
        <dbReference type="Proteomes" id="UP001569414"/>
    </source>
</evidence>
<dbReference type="InterPro" id="IPR046689">
    <property type="entry name" value="DUF6559"/>
</dbReference>
<sequence>MNRIRNFFYEFQYSKYVRGLPFYVVRHSGIKKSYSAKDIDRAIEKYGFNCRYSPIGYAILGNRNKYKLKAKAYSPHPSREYIRDRISKRYFKREGFRVNELMKLSLFKFTAKGELFVDPNEYWECLAKIEEQTVNK</sequence>
<gene>
    <name evidence="1" type="ORF">ACCI51_04715</name>
</gene>
<dbReference type="EMBL" id="JBGMEL010000003">
    <property type="protein sequence ID" value="MFA0789837.1"/>
    <property type="molecule type" value="Genomic_DNA"/>
</dbReference>
<reference evidence="1 2" key="1">
    <citation type="submission" date="2024-08" db="EMBL/GenBank/DDBJ databases">
        <authorList>
            <person name="Ishaq N."/>
        </authorList>
    </citation>
    <scope>NUCLEOTIDE SEQUENCE [LARGE SCALE GENOMIC DNA]</scope>
    <source>
        <strain evidence="1 2">JCM 30400</strain>
    </source>
</reference>
<comment type="caution">
    <text evidence="1">The sequence shown here is derived from an EMBL/GenBank/DDBJ whole genome shotgun (WGS) entry which is preliminary data.</text>
</comment>
<accession>A0ABV4NJT6</accession>
<dbReference type="RefSeq" id="WP_371842778.1">
    <property type="nucleotide sequence ID" value="NZ_JBGMEL010000003.1"/>
</dbReference>
<name>A0ABV4NJT6_9GAMM</name>
<dbReference type="Pfam" id="PF20196">
    <property type="entry name" value="DUF6559"/>
    <property type="match status" value="1"/>
</dbReference>
<organism evidence="1 2">
    <name type="scientific">Microbulbifer echini</name>
    <dbReference type="NCBI Taxonomy" id="1529067"/>
    <lineage>
        <taxon>Bacteria</taxon>
        <taxon>Pseudomonadati</taxon>
        <taxon>Pseudomonadota</taxon>
        <taxon>Gammaproteobacteria</taxon>
        <taxon>Cellvibrionales</taxon>
        <taxon>Microbulbiferaceae</taxon>
        <taxon>Microbulbifer</taxon>
    </lineage>
</organism>
<keyword evidence="2" id="KW-1185">Reference proteome</keyword>